<reference evidence="5 6" key="1">
    <citation type="submission" date="2017-04" db="EMBL/GenBank/DDBJ databases">
        <authorList>
            <person name="Afonso C.L."/>
            <person name="Miller P.J."/>
            <person name="Scott M.A."/>
            <person name="Spackman E."/>
            <person name="Goraichik I."/>
            <person name="Dimitrov K.M."/>
            <person name="Suarez D.L."/>
            <person name="Swayne D.E."/>
        </authorList>
    </citation>
    <scope>NUCLEOTIDE SEQUENCE [LARGE SCALE GENOMIC DNA]</scope>
    <source>
        <strain evidence="5 6">N3/975</strain>
    </source>
</reference>
<dbReference type="EC" id="6.-.-.-" evidence="2"/>
<dbReference type="HAMAP" id="MF_01867">
    <property type="entry name" value="BshC"/>
    <property type="match status" value="1"/>
</dbReference>
<keyword evidence="6" id="KW-1185">Reference proteome</keyword>
<evidence type="ECO:0000313" key="5">
    <source>
        <dbReference type="EMBL" id="SMF88421.1"/>
    </source>
</evidence>
<feature type="domain" description="Bacillithiol biosynthesis BshC C-terminal coiled-coil" evidence="4">
    <location>
        <begin position="385"/>
        <end position="542"/>
    </location>
</feature>
<dbReference type="PIRSF" id="PIRSF012535">
    <property type="entry name" value="UCP012535"/>
    <property type="match status" value="1"/>
</dbReference>
<gene>
    <name evidence="2" type="primary">bshC</name>
    <name evidence="5" type="ORF">SAMN05661091_4278</name>
</gene>
<dbReference type="Pfam" id="PF10079">
    <property type="entry name" value="Rossmann-like_BshC"/>
    <property type="match status" value="1"/>
</dbReference>
<accession>A0A1X7HML4</accession>
<dbReference type="InterPro" id="IPR011199">
    <property type="entry name" value="Bacillithiol_biosynth_BshC"/>
</dbReference>
<evidence type="ECO:0000313" key="6">
    <source>
        <dbReference type="Proteomes" id="UP000192940"/>
    </source>
</evidence>
<dbReference type="EMBL" id="LT840184">
    <property type="protein sequence ID" value="SMF88421.1"/>
    <property type="molecule type" value="Genomic_DNA"/>
</dbReference>
<keyword evidence="1 2" id="KW-0436">Ligase</keyword>
<dbReference type="Pfam" id="PF24850">
    <property type="entry name" value="CC_BshC"/>
    <property type="match status" value="1"/>
</dbReference>
<dbReference type="Proteomes" id="UP000192940">
    <property type="component" value="Chromosome I"/>
</dbReference>
<dbReference type="GO" id="GO:0016874">
    <property type="term" value="F:ligase activity"/>
    <property type="evidence" value="ECO:0007669"/>
    <property type="project" value="UniProtKB-UniRule"/>
</dbReference>
<protein>
    <recommendedName>
        <fullName evidence="2">Putative cysteine ligase BshC</fullName>
        <ecNumber evidence="2">6.-.-.-</ecNumber>
    </recommendedName>
</protein>
<evidence type="ECO:0000259" key="3">
    <source>
        <dbReference type="Pfam" id="PF10079"/>
    </source>
</evidence>
<evidence type="ECO:0000256" key="2">
    <source>
        <dbReference type="HAMAP-Rule" id="MF_01867"/>
    </source>
</evidence>
<comment type="similarity">
    <text evidence="2">Belongs to the BshC family.</text>
</comment>
<proteinExistence type="inferred from homology"/>
<feature type="domain" description="Bacillithiol biosynthesis BshC N-terminal Rossmann-like" evidence="3">
    <location>
        <begin position="12"/>
        <end position="383"/>
    </location>
</feature>
<comment type="function">
    <text evidence="2">Involved in bacillithiol (BSH) biosynthesis. May catalyze the last step of the pathway, the addition of cysteine to glucosamine malate (GlcN-Mal) to generate BSH.</text>
</comment>
<sequence>MNIVPEPLSGGSLLAQDYIGRFEQVSGFYGGNHRDERSWEQRVKWLDHSEGKRISRRALVDSLRSYNEKYNQHDAVHKSLDLLEQDGTLVITGGQQSGLFTGPMLVVHKAITIIQAAREAEKRLGRPVIPVFWIAGEDHDWDEVNHTHVLSADLEVTKIKIDGDEGSRTSVSFTPVEEGQWKQALDELQHLLQDSEFKPEIMNLLRQSAETSKGLSDAFAKLMGMLFGKYGLVLLDSADPCLRSLEAPVFERLIRQNESLGQSYQLAARDITGLGYELQADVPVNGANLFYLFDNKRLLLFRENGVFADRRGFVSMTEAELLAELAEHPERFSNNVLTRPLMQDSLLPVLGTVLGQGEISYWAITRYAFAEMGLEMPLILPRMSFTLIENTSHKYMEKYKLTFQDIYVNLEDKRQEWLSGQNGLDLDQRFRETKESFNQLYEPLLQDLSSVQPGLTKLGQSNKDRILAQMDFLLNKTKEALEQQHSASLRQWELLSHSIVPMGRPQERVYNIFYYLNRYGMSLLDDLMAIPYDDSGAHRAVYL</sequence>
<dbReference type="AlphaFoldDB" id="A0A1X7HML4"/>
<dbReference type="InterPro" id="IPR055398">
    <property type="entry name" value="Rossmann-like_BshC"/>
</dbReference>
<dbReference type="NCBIfam" id="TIGR03998">
    <property type="entry name" value="thiol_BshC"/>
    <property type="match status" value="1"/>
</dbReference>
<dbReference type="RefSeq" id="WP_208915055.1">
    <property type="nucleotide sequence ID" value="NZ_LT840184.1"/>
</dbReference>
<dbReference type="STRING" id="1313296.SAMN05661091_4278"/>
<organism evidence="5 6">
    <name type="scientific">Paenibacillus uliginis N3/975</name>
    <dbReference type="NCBI Taxonomy" id="1313296"/>
    <lineage>
        <taxon>Bacteria</taxon>
        <taxon>Bacillati</taxon>
        <taxon>Bacillota</taxon>
        <taxon>Bacilli</taxon>
        <taxon>Bacillales</taxon>
        <taxon>Paenibacillaceae</taxon>
        <taxon>Paenibacillus</taxon>
    </lineage>
</organism>
<evidence type="ECO:0000256" key="1">
    <source>
        <dbReference type="ARBA" id="ARBA00022598"/>
    </source>
</evidence>
<dbReference type="InterPro" id="IPR055399">
    <property type="entry name" value="CC_BshC"/>
</dbReference>
<name>A0A1X7HML4_9BACL</name>
<evidence type="ECO:0000259" key="4">
    <source>
        <dbReference type="Pfam" id="PF24850"/>
    </source>
</evidence>